<feature type="domain" description="NapC/NirT cytochrome c N-terminal" evidence="12">
    <location>
        <begin position="3"/>
        <end position="129"/>
    </location>
</feature>
<evidence type="ECO:0000259" key="12">
    <source>
        <dbReference type="Pfam" id="PF03264"/>
    </source>
</evidence>
<name>T2GAZ7_MEGG1</name>
<dbReference type="InterPro" id="IPR005126">
    <property type="entry name" value="NapC/NirT_cyt_c_N"/>
</dbReference>
<dbReference type="Proteomes" id="UP000016587">
    <property type="component" value="Chromosome"/>
</dbReference>
<keyword evidence="3" id="KW-0813">Transport</keyword>
<dbReference type="GO" id="GO:0022900">
    <property type="term" value="P:electron transport chain"/>
    <property type="evidence" value="ECO:0007669"/>
    <property type="project" value="InterPro"/>
</dbReference>
<comment type="similarity">
    <text evidence="2">Belongs to the NapC/NirT/NrfH family.</text>
</comment>
<evidence type="ECO:0000313" key="14">
    <source>
        <dbReference type="Proteomes" id="UP000016587"/>
    </source>
</evidence>
<evidence type="ECO:0000256" key="7">
    <source>
        <dbReference type="ARBA" id="ARBA00022723"/>
    </source>
</evidence>
<organism evidence="13 14">
    <name type="scientific">Megalodesulfovibrio gigas (strain ATCC 19364 / DSM 1382 / NCIMB 9332 / VKM B-1759)</name>
    <name type="common">Desulfovibrio gigas</name>
    <dbReference type="NCBI Taxonomy" id="1121448"/>
    <lineage>
        <taxon>Bacteria</taxon>
        <taxon>Pseudomonadati</taxon>
        <taxon>Thermodesulfobacteriota</taxon>
        <taxon>Desulfovibrionia</taxon>
        <taxon>Desulfovibrionales</taxon>
        <taxon>Desulfovibrionaceae</taxon>
        <taxon>Megalodesulfovibrio</taxon>
    </lineage>
</organism>
<dbReference type="InterPro" id="IPR051174">
    <property type="entry name" value="Cytochrome_c-type_ET"/>
</dbReference>
<keyword evidence="5" id="KW-0349">Heme</keyword>
<keyword evidence="14" id="KW-1185">Reference proteome</keyword>
<evidence type="ECO:0000256" key="1">
    <source>
        <dbReference type="ARBA" id="ARBA00004236"/>
    </source>
</evidence>
<dbReference type="KEGG" id="dgg:DGI_1513"/>
<reference evidence="13 14" key="1">
    <citation type="journal article" date="2013" name="J. Bacteriol.">
        <title>Roles of HynAB and Ech, the only two hydrogenases found in the model sulfate reducer Desulfovibrio gigas.</title>
        <authorList>
            <person name="Morais-Silva F.O."/>
            <person name="Santos C.I."/>
            <person name="Rodrigues R."/>
            <person name="Pereira I.A."/>
            <person name="Rodrigues-Pousada C."/>
        </authorList>
    </citation>
    <scope>NUCLEOTIDE SEQUENCE [LARGE SCALE GENOMIC DNA]</scope>
    <source>
        <strain evidence="14">ATCC 19364 / DSM 1382 / NCIMB 9332 / VKM B-1759</strain>
    </source>
</reference>
<keyword evidence="7" id="KW-0479">Metal-binding</keyword>
<dbReference type="Gene3D" id="1.10.3820.10">
    <property type="entry name" value="Di-heme elbow motif domain"/>
    <property type="match status" value="1"/>
</dbReference>
<reference evidence="14" key="2">
    <citation type="submission" date="2013-07" db="EMBL/GenBank/DDBJ databases">
        <authorList>
            <person name="Morais-Silva F.O."/>
            <person name="Rezende A.M."/>
            <person name="Pimentel C."/>
            <person name="Resende D.M."/>
            <person name="Santos C.I."/>
            <person name="Clemente C."/>
            <person name="de Oliveira L.M."/>
            <person name="da Silva S.M."/>
            <person name="Costa D.A."/>
            <person name="Varela-Raposo A."/>
            <person name="Horacio E.C.A."/>
            <person name="Matos M."/>
            <person name="Flores O."/>
            <person name="Ruiz J.C."/>
            <person name="Rodrigues-Pousada C."/>
        </authorList>
    </citation>
    <scope>NUCLEOTIDE SEQUENCE [LARGE SCALE GENOMIC DNA]</scope>
    <source>
        <strain evidence="14">ATCC 19364 / DSM 1382 / NCIMB 9332 / VKM B-1759</strain>
    </source>
</reference>
<sequence>MMLASLTLGAAGGVFLAFGPPGLMAKTESPEFCASCHVMESQYEAWFHTGAHRSIKCVDCHLPHQNKIKYYTWKGIDGMKDVYVFNAGKVPEFIEISDHGKEFVQDNCIRCHEGRVEMIDQERPCWECHRMLQHKRAGARETF</sequence>
<comment type="subcellular location">
    <subcellularLocation>
        <location evidence="1">Cell membrane</location>
    </subcellularLocation>
</comment>
<keyword evidence="6" id="KW-0812">Transmembrane</keyword>
<dbReference type="GO" id="GO:0005886">
    <property type="term" value="C:plasma membrane"/>
    <property type="evidence" value="ECO:0007669"/>
    <property type="project" value="UniProtKB-SubCell"/>
</dbReference>
<evidence type="ECO:0000256" key="3">
    <source>
        <dbReference type="ARBA" id="ARBA00022448"/>
    </source>
</evidence>
<dbReference type="HOGENOM" id="CLU_096753_0_2_7"/>
<dbReference type="NCBIfam" id="TIGR03153">
    <property type="entry name" value="cytochr_NrfH"/>
    <property type="match status" value="1"/>
</dbReference>
<proteinExistence type="inferred from homology"/>
<evidence type="ECO:0000256" key="9">
    <source>
        <dbReference type="ARBA" id="ARBA00022989"/>
    </source>
</evidence>
<gene>
    <name evidence="13" type="primary">nrfH</name>
    <name evidence="13" type="ORF">DGI_1513</name>
</gene>
<dbReference type="Pfam" id="PF03264">
    <property type="entry name" value="Cytochrom_NNT"/>
    <property type="match status" value="1"/>
</dbReference>
<evidence type="ECO:0000256" key="10">
    <source>
        <dbReference type="ARBA" id="ARBA00023004"/>
    </source>
</evidence>
<keyword evidence="9" id="KW-1133">Transmembrane helix</keyword>
<keyword evidence="10" id="KW-0408">Iron</keyword>
<dbReference type="SUPFAM" id="SSF48695">
    <property type="entry name" value="Multiheme cytochromes"/>
    <property type="match status" value="1"/>
</dbReference>
<dbReference type="EMBL" id="CP006585">
    <property type="protein sequence ID" value="AGW13354.1"/>
    <property type="molecule type" value="Genomic_DNA"/>
</dbReference>
<keyword evidence="4" id="KW-1003">Cell membrane</keyword>
<evidence type="ECO:0000256" key="11">
    <source>
        <dbReference type="ARBA" id="ARBA00023136"/>
    </source>
</evidence>
<keyword evidence="8" id="KW-0249">Electron transport</keyword>
<dbReference type="eggNOG" id="COG3005">
    <property type="taxonomic scope" value="Bacteria"/>
</dbReference>
<evidence type="ECO:0000256" key="5">
    <source>
        <dbReference type="ARBA" id="ARBA00022617"/>
    </source>
</evidence>
<evidence type="ECO:0000256" key="8">
    <source>
        <dbReference type="ARBA" id="ARBA00022982"/>
    </source>
</evidence>
<protein>
    <submittedName>
        <fullName evidence="13">Putative cytochrome c nitrate reductase, small subunit</fullName>
    </submittedName>
</protein>
<accession>T2GAZ7</accession>
<dbReference type="GO" id="GO:0009061">
    <property type="term" value="P:anaerobic respiration"/>
    <property type="evidence" value="ECO:0007669"/>
    <property type="project" value="TreeGrafter"/>
</dbReference>
<dbReference type="PANTHER" id="PTHR30333">
    <property type="entry name" value="CYTOCHROME C-TYPE PROTEIN"/>
    <property type="match status" value="1"/>
</dbReference>
<dbReference type="PATRIC" id="fig|1121448.10.peg.1509"/>
<evidence type="ECO:0000256" key="2">
    <source>
        <dbReference type="ARBA" id="ARBA00007395"/>
    </source>
</evidence>
<evidence type="ECO:0000256" key="6">
    <source>
        <dbReference type="ARBA" id="ARBA00022692"/>
    </source>
</evidence>
<evidence type="ECO:0000313" key="13">
    <source>
        <dbReference type="EMBL" id="AGW13354.1"/>
    </source>
</evidence>
<dbReference type="InterPro" id="IPR017571">
    <property type="entry name" value="NrfH"/>
</dbReference>
<dbReference type="GO" id="GO:0046872">
    <property type="term" value="F:metal ion binding"/>
    <property type="evidence" value="ECO:0007669"/>
    <property type="project" value="UniProtKB-KW"/>
</dbReference>
<dbReference type="GO" id="GO:0009055">
    <property type="term" value="F:electron transfer activity"/>
    <property type="evidence" value="ECO:0007669"/>
    <property type="project" value="TreeGrafter"/>
</dbReference>
<dbReference type="PANTHER" id="PTHR30333:SF1">
    <property type="entry name" value="CYTOCHROME C-TYPE PROTEIN NAPC"/>
    <property type="match status" value="1"/>
</dbReference>
<dbReference type="InterPro" id="IPR036280">
    <property type="entry name" value="Multihaem_cyt_sf"/>
</dbReference>
<dbReference type="InterPro" id="IPR038266">
    <property type="entry name" value="NapC/NirT_cytc_sf"/>
</dbReference>
<keyword evidence="11" id="KW-0472">Membrane</keyword>
<dbReference type="AlphaFoldDB" id="T2GAZ7"/>
<dbReference type="STRING" id="1121448.DGI_1513"/>
<evidence type="ECO:0000256" key="4">
    <source>
        <dbReference type="ARBA" id="ARBA00022475"/>
    </source>
</evidence>